<keyword evidence="1" id="KW-0812">Transmembrane</keyword>
<dbReference type="KEGG" id="mad:HP15_p187g4"/>
<gene>
    <name evidence="2" type="ordered locus">HP15_p187g4</name>
</gene>
<evidence type="ECO:0008006" key="4">
    <source>
        <dbReference type="Google" id="ProtNLM"/>
    </source>
</evidence>
<keyword evidence="1" id="KW-0472">Membrane</keyword>
<keyword evidence="2" id="KW-0614">Plasmid</keyword>
<evidence type="ECO:0000313" key="2">
    <source>
        <dbReference type="EMBL" id="ADQ00001.1"/>
    </source>
</evidence>
<protein>
    <recommendedName>
        <fullName evidence="4">Flp family type IVb pilin</fullName>
    </recommendedName>
</protein>
<feature type="transmembrane region" description="Helical" evidence="1">
    <location>
        <begin position="21"/>
        <end position="41"/>
    </location>
</feature>
<organism evidence="2 3">
    <name type="scientific">Marinobacter adhaerens (strain DSM 23420 / HP15)</name>
    <dbReference type="NCBI Taxonomy" id="225937"/>
    <lineage>
        <taxon>Bacteria</taxon>
        <taxon>Pseudomonadati</taxon>
        <taxon>Pseudomonadota</taxon>
        <taxon>Gammaproteobacteria</taxon>
        <taxon>Pseudomonadales</taxon>
        <taxon>Marinobacteraceae</taxon>
        <taxon>Marinobacter</taxon>
    </lineage>
</organism>
<reference evidence="2 3" key="1">
    <citation type="journal article" date="2010" name="Stand. Genomic Sci.">
        <title>Complete genome sequence of Marinobacter adhaerens type strain (HP15), a diatom-interacting marine microorganism.</title>
        <authorList>
            <person name="Gardes A."/>
            <person name="Kaeppel E."/>
            <person name="Shehzad A."/>
            <person name="Seebah S."/>
            <person name="Teeling H."/>
            <person name="Yarza P."/>
            <person name="Glockner F.O."/>
            <person name="Grossart H.P."/>
            <person name="Ullrich M.S."/>
        </authorList>
    </citation>
    <scope>NUCLEOTIDE SEQUENCE [LARGE SCALE GENOMIC DNA]</scope>
    <source>
        <strain evidence="3">DSM 23420 / HP15</strain>
        <plasmid evidence="3">Plasmid pHP-187</plasmid>
    </source>
</reference>
<dbReference type="RefSeq" id="WP_014579290.1">
    <property type="nucleotide sequence ID" value="NC_017507.1"/>
</dbReference>
<dbReference type="AlphaFoldDB" id="E4PRW6"/>
<proteinExistence type="predicted"/>
<dbReference type="Proteomes" id="UP000007077">
    <property type="component" value="Plasmid pHP-187"/>
</dbReference>
<sequence length="67" mass="7153">MKQMIFKRSVQPRLGREQKGASSLEYIALAGILVLILVAVGSNETISTQIQTTLSSLFTDASGTGPE</sequence>
<keyword evidence="1" id="KW-1133">Transmembrane helix</keyword>
<dbReference type="EMBL" id="CP001980">
    <property type="protein sequence ID" value="ADQ00001.1"/>
    <property type="molecule type" value="Genomic_DNA"/>
</dbReference>
<dbReference type="HOGENOM" id="CLU_187379_0_0_6"/>
<evidence type="ECO:0000256" key="1">
    <source>
        <dbReference type="SAM" id="Phobius"/>
    </source>
</evidence>
<name>E4PRW6_MARAH</name>
<geneLocation type="plasmid" evidence="2 3">
    <name>pHP-187</name>
</geneLocation>
<reference evidence="3" key="2">
    <citation type="submission" date="2010-02" db="EMBL/GenBank/DDBJ databases">
        <title>Complete genome sequence of Marinobacter adhaerens type strain (HP15).</title>
        <authorList>
            <person name="Gaerdes A.A.M."/>
            <person name="Kaeppel E."/>
            <person name="Shezad A."/>
            <person name="Seebah S."/>
            <person name="Teeling H."/>
            <person name="Yarza P."/>
            <person name="Gloeckner F.O."/>
            <person name="Ullrich M.S."/>
        </authorList>
    </citation>
    <scope>NUCLEOTIDE SEQUENCE [LARGE SCALE GENOMIC DNA]</scope>
    <source>
        <strain evidence="3">DSM 23420 / HP15</strain>
        <plasmid evidence="3">Plasmid pHP-187</plasmid>
    </source>
</reference>
<accession>E4PRW6</accession>
<evidence type="ECO:0000313" key="3">
    <source>
        <dbReference type="Proteomes" id="UP000007077"/>
    </source>
</evidence>